<feature type="region of interest" description="Disordered" evidence="2">
    <location>
        <begin position="149"/>
        <end position="203"/>
    </location>
</feature>
<feature type="domain" description="BZIP" evidence="3">
    <location>
        <begin position="85"/>
        <end position="139"/>
    </location>
</feature>
<reference evidence="4" key="1">
    <citation type="submission" date="2021-01" db="EMBL/GenBank/DDBJ databases">
        <authorList>
            <person name="Corre E."/>
            <person name="Pelletier E."/>
            <person name="Niang G."/>
            <person name="Scheremetjew M."/>
            <person name="Finn R."/>
            <person name="Kale V."/>
            <person name="Holt S."/>
            <person name="Cochrane G."/>
            <person name="Meng A."/>
            <person name="Brown T."/>
            <person name="Cohen L."/>
        </authorList>
    </citation>
    <scope>NUCLEOTIDE SEQUENCE</scope>
    <source>
        <strain evidence="4">Isolate 1302-5</strain>
    </source>
</reference>
<dbReference type="AlphaFoldDB" id="A0A7S4MZN3"/>
<dbReference type="GO" id="GO:0003700">
    <property type="term" value="F:DNA-binding transcription factor activity"/>
    <property type="evidence" value="ECO:0007669"/>
    <property type="project" value="InterPro"/>
</dbReference>
<sequence length="393" mass="40398">MSTTRASFTTPDPPQSTSEETPFPLSNGSRGIVSGEERGGEERGGEGRGGFSSIINNKKSRVSSDDWGDSAAMSRPSASAMSLASAREERRLEQNRIRARETRKRDKVKWKQMENTIVDLKRENEELKAKNEFLVEELEVFLGRSANSAVPQQKQPAQRQAGPLMQQAQAHPQQGLTSGLQQSQGQVAATESQANPPQPRSAPFAERAANTLARSHAVSATSLLQTSSPAAAAPAAVGTLTAEALLKAAVSGAGAGAGAAVQRQLLLGLAAPAAPASHLAPTAPQEAHSSTVALLASLVGGQQQQAQLGQQPTAAVGTPQLSAANAVLPLLQQVAAAAPAPPVAGGGGRNLAGQLQLGQLAGLSPEVLARLTTNSSSSSAPAGTNTFFAPSMQ</sequence>
<evidence type="ECO:0000313" key="4">
    <source>
        <dbReference type="EMBL" id="CAE2254904.1"/>
    </source>
</evidence>
<evidence type="ECO:0000259" key="3">
    <source>
        <dbReference type="PROSITE" id="PS50217"/>
    </source>
</evidence>
<dbReference type="Gene3D" id="1.20.5.170">
    <property type="match status" value="1"/>
</dbReference>
<feature type="compositionally biased region" description="Polar residues" evidence="2">
    <location>
        <begin position="1"/>
        <end position="27"/>
    </location>
</feature>
<dbReference type="SUPFAM" id="SSF57959">
    <property type="entry name" value="Leucine zipper domain"/>
    <property type="match status" value="1"/>
</dbReference>
<organism evidence="4">
    <name type="scientific">Odontella aurita</name>
    <dbReference type="NCBI Taxonomy" id="265563"/>
    <lineage>
        <taxon>Eukaryota</taxon>
        <taxon>Sar</taxon>
        <taxon>Stramenopiles</taxon>
        <taxon>Ochrophyta</taxon>
        <taxon>Bacillariophyta</taxon>
        <taxon>Mediophyceae</taxon>
        <taxon>Biddulphiophycidae</taxon>
        <taxon>Eupodiscales</taxon>
        <taxon>Odontellaceae</taxon>
        <taxon>Odontella</taxon>
    </lineage>
</organism>
<feature type="compositionally biased region" description="Low complexity" evidence="2">
    <location>
        <begin position="173"/>
        <end position="186"/>
    </location>
</feature>
<evidence type="ECO:0000256" key="2">
    <source>
        <dbReference type="SAM" id="MobiDB-lite"/>
    </source>
</evidence>
<feature type="compositionally biased region" description="Basic and acidic residues" evidence="2">
    <location>
        <begin position="86"/>
        <end position="108"/>
    </location>
</feature>
<gene>
    <name evidence="4" type="ORF">OAUR00152_LOCUS23378</name>
</gene>
<name>A0A7S4MZN3_9STRA</name>
<dbReference type="SMART" id="SM00338">
    <property type="entry name" value="BRLZ"/>
    <property type="match status" value="1"/>
</dbReference>
<feature type="compositionally biased region" description="Basic and acidic residues" evidence="2">
    <location>
        <begin position="35"/>
        <end position="46"/>
    </location>
</feature>
<feature type="compositionally biased region" description="Low complexity" evidence="2">
    <location>
        <begin position="70"/>
        <end position="85"/>
    </location>
</feature>
<evidence type="ECO:0000256" key="1">
    <source>
        <dbReference type="SAM" id="Coils"/>
    </source>
</evidence>
<accession>A0A7S4MZN3</accession>
<feature type="coiled-coil region" evidence="1">
    <location>
        <begin position="110"/>
        <end position="144"/>
    </location>
</feature>
<protein>
    <recommendedName>
        <fullName evidence="3">BZIP domain-containing protein</fullName>
    </recommendedName>
</protein>
<dbReference type="EMBL" id="HBKQ01034177">
    <property type="protein sequence ID" value="CAE2254904.1"/>
    <property type="molecule type" value="Transcribed_RNA"/>
</dbReference>
<proteinExistence type="predicted"/>
<dbReference type="InterPro" id="IPR046347">
    <property type="entry name" value="bZIP_sf"/>
</dbReference>
<feature type="compositionally biased region" description="Polar residues" evidence="2">
    <location>
        <begin position="149"/>
        <end position="158"/>
    </location>
</feature>
<dbReference type="PROSITE" id="PS50217">
    <property type="entry name" value="BZIP"/>
    <property type="match status" value="1"/>
</dbReference>
<dbReference type="CDD" id="cd14686">
    <property type="entry name" value="bZIP"/>
    <property type="match status" value="1"/>
</dbReference>
<keyword evidence="1" id="KW-0175">Coiled coil</keyword>
<dbReference type="InterPro" id="IPR004827">
    <property type="entry name" value="bZIP"/>
</dbReference>
<feature type="region of interest" description="Disordered" evidence="2">
    <location>
        <begin position="372"/>
        <end position="393"/>
    </location>
</feature>
<feature type="region of interest" description="Disordered" evidence="2">
    <location>
        <begin position="1"/>
        <end position="108"/>
    </location>
</feature>